<evidence type="ECO:0000313" key="3">
    <source>
        <dbReference type="Proteomes" id="UP000288805"/>
    </source>
</evidence>
<dbReference type="EMBL" id="QGNW01001194">
    <property type="protein sequence ID" value="RVW50679.1"/>
    <property type="molecule type" value="Genomic_DNA"/>
</dbReference>
<dbReference type="SUPFAM" id="SSF50729">
    <property type="entry name" value="PH domain-like"/>
    <property type="match status" value="1"/>
</dbReference>
<dbReference type="AlphaFoldDB" id="A0A438ESF3"/>
<proteinExistence type="predicted"/>
<dbReference type="Proteomes" id="UP000288805">
    <property type="component" value="Unassembled WGS sequence"/>
</dbReference>
<dbReference type="InterPro" id="IPR011993">
    <property type="entry name" value="PH-like_dom_sf"/>
</dbReference>
<dbReference type="Pfam" id="PF01237">
    <property type="entry name" value="Oxysterol_BP"/>
    <property type="match status" value="1"/>
</dbReference>
<accession>A0A438ESF3</accession>
<protein>
    <submittedName>
        <fullName evidence="2">Oxysterol-binding protein-related protein 2A</fullName>
    </submittedName>
</protein>
<comment type="caution">
    <text evidence="2">The sequence shown here is derived from an EMBL/GenBank/DDBJ whole genome shotgun (WGS) entry which is preliminary data.</text>
</comment>
<feature type="region of interest" description="Disordered" evidence="1">
    <location>
        <begin position="15"/>
        <end position="48"/>
    </location>
</feature>
<dbReference type="InterPro" id="IPR000648">
    <property type="entry name" value="Oxysterol-bd"/>
</dbReference>
<dbReference type="Gene3D" id="2.30.29.30">
    <property type="entry name" value="Pleckstrin-homology domain (PH domain)/Phosphotyrosine-binding domain (PTB)"/>
    <property type="match status" value="1"/>
</dbReference>
<organism evidence="2 3">
    <name type="scientific">Vitis vinifera</name>
    <name type="common">Grape</name>
    <dbReference type="NCBI Taxonomy" id="29760"/>
    <lineage>
        <taxon>Eukaryota</taxon>
        <taxon>Viridiplantae</taxon>
        <taxon>Streptophyta</taxon>
        <taxon>Embryophyta</taxon>
        <taxon>Tracheophyta</taxon>
        <taxon>Spermatophyta</taxon>
        <taxon>Magnoliopsida</taxon>
        <taxon>eudicotyledons</taxon>
        <taxon>Gunneridae</taxon>
        <taxon>Pentapetalae</taxon>
        <taxon>rosids</taxon>
        <taxon>Vitales</taxon>
        <taxon>Vitaceae</taxon>
        <taxon>Viteae</taxon>
        <taxon>Vitis</taxon>
    </lineage>
</organism>
<dbReference type="GO" id="GO:0008289">
    <property type="term" value="F:lipid binding"/>
    <property type="evidence" value="ECO:0007669"/>
    <property type="project" value="InterPro"/>
</dbReference>
<evidence type="ECO:0000256" key="1">
    <source>
        <dbReference type="SAM" id="MobiDB-lite"/>
    </source>
</evidence>
<dbReference type="FunFam" id="2.40.160.120:FF:000012">
    <property type="entry name" value="Oxysterol-binding protein-related protein 2A"/>
    <property type="match status" value="1"/>
</dbReference>
<reference evidence="2 3" key="1">
    <citation type="journal article" date="2018" name="PLoS Genet.">
        <title>Population sequencing reveals clonal diversity and ancestral inbreeding in the grapevine cultivar Chardonnay.</title>
        <authorList>
            <person name="Roach M.J."/>
            <person name="Johnson D.L."/>
            <person name="Bohlmann J."/>
            <person name="van Vuuren H.J."/>
            <person name="Jones S.J."/>
            <person name="Pretorius I.S."/>
            <person name="Schmidt S.A."/>
            <person name="Borneman A.R."/>
        </authorList>
    </citation>
    <scope>NUCLEOTIDE SEQUENCE [LARGE SCALE GENOMIC DNA]</scope>
    <source>
        <strain evidence="3">cv. Chardonnay</strain>
        <tissue evidence="2">Leaf</tissue>
    </source>
</reference>
<feature type="compositionally biased region" description="Low complexity" evidence="1">
    <location>
        <begin position="27"/>
        <end position="36"/>
    </location>
</feature>
<gene>
    <name evidence="2" type="primary">ORP2A_0</name>
    <name evidence="2" type="ORF">CK203_073409</name>
</gene>
<dbReference type="InterPro" id="IPR037239">
    <property type="entry name" value="OSBP_sf"/>
</dbReference>
<sequence>MRVKEMHPLCCISLESPGIGDQSPEVSRAATAASSGGSDGNAGRPAGSDTSVAGVLYKWTNYGKGWRSRWFLLRNGVLSYSKIRRPESLHLPSPADDIRVIGDVSTSRLSRLDSGGGRRKHQKNVGIVHLKAWSGNLKLTSFEHLPYVILKLFLGGNRFEDIGGAHEGLVRDCEQIMLSEFSEIQGQVKVLCEERSNLLDTLRQLEAANIEAEVSGINDSEFQLTKHELSSLGRGKYSECSTTESSDDIEKQELEEVSDEEETLSLTLERILLNPQYPQIERRKKLPDPVEKEKGVSLWSMIKDNVGKDLTRVCLPVYFNEPISSLQKCFEDLEYSYLLDRAYEYGKAGNSLLRVLHVAAFAVSGYASSEGRHCKPFNPLLGETYEADFPDKGIRFFSEKVSHHPTLIACHCEGKGWKFWADSNLRTKFWGRSIQLDPVGVLTLEFDDGEVFKWSKVTTTIYNLILGKVYCDHHGTMHIQGNHQHSCKLKFKEQALLDRNPHQDCDQNRLNGTYFLCRYMVLLRISQGKGLLPYLGSGMTACITFLETETGKLKDCNGSPDASLLWKRNRAPPCLTRYNLTSFAITLNELTSGLQEKLPPTDSRLRPDQRHLENGEYEKANAEKLRLEKRQRMRRDHVSLHFPFTRAKLSWVPPWHAFTKVNLSSVAPCHAFIEDKLTWVPSWNSIKCFRF</sequence>
<dbReference type="SUPFAM" id="SSF144000">
    <property type="entry name" value="Oxysterol-binding protein-like"/>
    <property type="match status" value="1"/>
</dbReference>
<dbReference type="Gene3D" id="2.40.160.120">
    <property type="match status" value="1"/>
</dbReference>
<name>A0A438ESF3_VITVI</name>
<evidence type="ECO:0000313" key="2">
    <source>
        <dbReference type="EMBL" id="RVW50679.1"/>
    </source>
</evidence>
<dbReference type="PANTHER" id="PTHR10972:SF88">
    <property type="entry name" value="OXYSTEROL-BINDING PROTEIN-RELATED PROTEIN 2B"/>
    <property type="match status" value="1"/>
</dbReference>
<dbReference type="PANTHER" id="PTHR10972">
    <property type="entry name" value="OXYSTEROL-BINDING PROTEIN-RELATED"/>
    <property type="match status" value="1"/>
</dbReference>